<dbReference type="HOGENOM" id="CLU_122312_0_0_10"/>
<evidence type="ECO:0008006" key="3">
    <source>
        <dbReference type="Google" id="ProtNLM"/>
    </source>
</evidence>
<dbReference type="InterPro" id="IPR053860">
    <property type="entry name" value="DUF6932"/>
</dbReference>
<reference evidence="1 2" key="1">
    <citation type="journal article" date="2011" name="Stand. Genomic Sci.">
        <title>Complete genome sequence of Haliscomenobacter hydrossis type strain (O).</title>
        <authorList>
            <consortium name="US DOE Joint Genome Institute (JGI-PGF)"/>
            <person name="Daligault H."/>
            <person name="Lapidus A."/>
            <person name="Zeytun A."/>
            <person name="Nolan M."/>
            <person name="Lucas S."/>
            <person name="Del Rio T.G."/>
            <person name="Tice H."/>
            <person name="Cheng J.F."/>
            <person name="Tapia R."/>
            <person name="Han C."/>
            <person name="Goodwin L."/>
            <person name="Pitluck S."/>
            <person name="Liolios K."/>
            <person name="Pagani I."/>
            <person name="Ivanova N."/>
            <person name="Huntemann M."/>
            <person name="Mavromatis K."/>
            <person name="Mikhailova N."/>
            <person name="Pati A."/>
            <person name="Chen A."/>
            <person name="Palaniappan K."/>
            <person name="Land M."/>
            <person name="Hauser L."/>
            <person name="Brambilla E.M."/>
            <person name="Rohde M."/>
            <person name="Verbarg S."/>
            <person name="Goker M."/>
            <person name="Bristow J."/>
            <person name="Eisen J.A."/>
            <person name="Markowitz V."/>
            <person name="Hugenholtz P."/>
            <person name="Kyrpides N.C."/>
            <person name="Klenk H.P."/>
            <person name="Woyke T."/>
        </authorList>
    </citation>
    <scope>NUCLEOTIDE SEQUENCE [LARGE SCALE GENOMIC DNA]</scope>
    <source>
        <strain evidence="2">ATCC 27775 / DSM 1100 / LMG 10767 / O</strain>
    </source>
</reference>
<evidence type="ECO:0000313" key="2">
    <source>
        <dbReference type="Proteomes" id="UP000008461"/>
    </source>
</evidence>
<protein>
    <recommendedName>
        <fullName evidence="3">Polymerase nucleotidyl transferase domain-containing protein</fullName>
    </recommendedName>
</protein>
<dbReference type="OrthoDB" id="2617999at2"/>
<name>F4L719_HALH1</name>
<keyword evidence="2" id="KW-1185">Reference proteome</keyword>
<dbReference type="RefSeq" id="WP_013766633.1">
    <property type="nucleotide sequence ID" value="NC_015510.1"/>
</dbReference>
<sequence>MLEFDFDGHLKPYNAISVPPDQLEKLAEEHFLMNTHRNALFRHYLFLSEELENVLTFPSFQYMDGSFVTRKSEPKDLDLVIFIDYRDFEANEKELKFLLERNKNLNLDCYFEKRYPEDHKFFMRYKTDLLYWESLFSKTRTKKKKGFLKIESYGSGGK</sequence>
<evidence type="ECO:0000313" key="1">
    <source>
        <dbReference type="EMBL" id="AEE52095.1"/>
    </source>
</evidence>
<proteinExistence type="predicted"/>
<gene>
    <name evidence="1" type="ordered locus">Halhy_4251</name>
</gene>
<reference key="2">
    <citation type="submission" date="2011-04" db="EMBL/GenBank/DDBJ databases">
        <title>Complete sequence of chromosome of Haliscomenobacter hydrossis DSM 1100.</title>
        <authorList>
            <consortium name="US DOE Joint Genome Institute (JGI-PGF)"/>
            <person name="Lucas S."/>
            <person name="Han J."/>
            <person name="Lapidus A."/>
            <person name="Bruce D."/>
            <person name="Goodwin L."/>
            <person name="Pitluck S."/>
            <person name="Peters L."/>
            <person name="Kyrpides N."/>
            <person name="Mavromatis K."/>
            <person name="Ivanova N."/>
            <person name="Ovchinnikova G."/>
            <person name="Pagani I."/>
            <person name="Daligault H."/>
            <person name="Detter J.C."/>
            <person name="Han C."/>
            <person name="Land M."/>
            <person name="Hauser L."/>
            <person name="Markowitz V."/>
            <person name="Cheng J.-F."/>
            <person name="Hugenholtz P."/>
            <person name="Woyke T."/>
            <person name="Wu D."/>
            <person name="Verbarg S."/>
            <person name="Frueling A."/>
            <person name="Brambilla E."/>
            <person name="Klenk H.-P."/>
            <person name="Eisen J.A."/>
        </authorList>
    </citation>
    <scope>NUCLEOTIDE SEQUENCE</scope>
    <source>
        <strain>DSM 1100</strain>
    </source>
</reference>
<accession>F4L719</accession>
<dbReference type="Pfam" id="PF22014">
    <property type="entry name" value="DUF6932"/>
    <property type="match status" value="1"/>
</dbReference>
<dbReference type="KEGG" id="hhy:Halhy_4251"/>
<organism evidence="1 2">
    <name type="scientific">Haliscomenobacter hydrossis (strain ATCC 27775 / DSM 1100 / LMG 10767 / O)</name>
    <dbReference type="NCBI Taxonomy" id="760192"/>
    <lineage>
        <taxon>Bacteria</taxon>
        <taxon>Pseudomonadati</taxon>
        <taxon>Bacteroidota</taxon>
        <taxon>Saprospiria</taxon>
        <taxon>Saprospirales</taxon>
        <taxon>Haliscomenobacteraceae</taxon>
        <taxon>Haliscomenobacter</taxon>
    </lineage>
</organism>
<dbReference type="EMBL" id="CP002691">
    <property type="protein sequence ID" value="AEE52095.1"/>
    <property type="molecule type" value="Genomic_DNA"/>
</dbReference>
<dbReference type="eggNOG" id="ENOG5030VX6">
    <property type="taxonomic scope" value="Bacteria"/>
</dbReference>
<dbReference type="AlphaFoldDB" id="F4L719"/>
<dbReference type="Proteomes" id="UP000008461">
    <property type="component" value="Chromosome"/>
</dbReference>